<organism evidence="3 4">
    <name type="scientific">Crucibulum laeve</name>
    <dbReference type="NCBI Taxonomy" id="68775"/>
    <lineage>
        <taxon>Eukaryota</taxon>
        <taxon>Fungi</taxon>
        <taxon>Dikarya</taxon>
        <taxon>Basidiomycota</taxon>
        <taxon>Agaricomycotina</taxon>
        <taxon>Agaricomycetes</taxon>
        <taxon>Agaricomycetidae</taxon>
        <taxon>Agaricales</taxon>
        <taxon>Agaricineae</taxon>
        <taxon>Nidulariaceae</taxon>
        <taxon>Crucibulum</taxon>
    </lineage>
</organism>
<evidence type="ECO:0000313" key="3">
    <source>
        <dbReference type="EMBL" id="TFK40431.1"/>
    </source>
</evidence>
<gene>
    <name evidence="3" type="ORF">BDQ12DRAFT_721869</name>
</gene>
<evidence type="ECO:0000256" key="2">
    <source>
        <dbReference type="SAM" id="Phobius"/>
    </source>
</evidence>
<feature type="transmembrane region" description="Helical" evidence="2">
    <location>
        <begin position="14"/>
        <end position="38"/>
    </location>
</feature>
<keyword evidence="2" id="KW-1133">Transmembrane helix</keyword>
<reference evidence="3 4" key="1">
    <citation type="journal article" date="2019" name="Nat. Ecol. Evol.">
        <title>Megaphylogeny resolves global patterns of mushroom evolution.</title>
        <authorList>
            <person name="Varga T."/>
            <person name="Krizsan K."/>
            <person name="Foldi C."/>
            <person name="Dima B."/>
            <person name="Sanchez-Garcia M."/>
            <person name="Sanchez-Ramirez S."/>
            <person name="Szollosi G.J."/>
            <person name="Szarkandi J.G."/>
            <person name="Papp V."/>
            <person name="Albert L."/>
            <person name="Andreopoulos W."/>
            <person name="Angelini C."/>
            <person name="Antonin V."/>
            <person name="Barry K.W."/>
            <person name="Bougher N.L."/>
            <person name="Buchanan P."/>
            <person name="Buyck B."/>
            <person name="Bense V."/>
            <person name="Catcheside P."/>
            <person name="Chovatia M."/>
            <person name="Cooper J."/>
            <person name="Damon W."/>
            <person name="Desjardin D."/>
            <person name="Finy P."/>
            <person name="Geml J."/>
            <person name="Haridas S."/>
            <person name="Hughes K."/>
            <person name="Justo A."/>
            <person name="Karasinski D."/>
            <person name="Kautmanova I."/>
            <person name="Kiss B."/>
            <person name="Kocsube S."/>
            <person name="Kotiranta H."/>
            <person name="LaButti K.M."/>
            <person name="Lechner B.E."/>
            <person name="Liimatainen K."/>
            <person name="Lipzen A."/>
            <person name="Lukacs Z."/>
            <person name="Mihaltcheva S."/>
            <person name="Morgado L.N."/>
            <person name="Niskanen T."/>
            <person name="Noordeloos M.E."/>
            <person name="Ohm R.A."/>
            <person name="Ortiz-Santana B."/>
            <person name="Ovrebo C."/>
            <person name="Racz N."/>
            <person name="Riley R."/>
            <person name="Savchenko A."/>
            <person name="Shiryaev A."/>
            <person name="Soop K."/>
            <person name="Spirin V."/>
            <person name="Szebenyi C."/>
            <person name="Tomsovsky M."/>
            <person name="Tulloss R.E."/>
            <person name="Uehling J."/>
            <person name="Grigoriev I.V."/>
            <person name="Vagvolgyi C."/>
            <person name="Papp T."/>
            <person name="Martin F.M."/>
            <person name="Miettinen O."/>
            <person name="Hibbett D.S."/>
            <person name="Nagy L.G."/>
        </authorList>
    </citation>
    <scope>NUCLEOTIDE SEQUENCE [LARGE SCALE GENOMIC DNA]</scope>
    <source>
        <strain evidence="3 4">CBS 166.37</strain>
    </source>
</reference>
<feature type="transmembrane region" description="Helical" evidence="2">
    <location>
        <begin position="125"/>
        <end position="147"/>
    </location>
</feature>
<feature type="transmembrane region" description="Helical" evidence="2">
    <location>
        <begin position="216"/>
        <end position="235"/>
    </location>
</feature>
<sequence>MDASEAQFSSSQRLLQITIFDALAFLAVFLVGAVLATALFSRKVNRRRPWYNMLVSWLVYSASYLLLVGFQGDKGPPFWFCFLQAVFVYGAPPLAAFGTACYIVDLYLSVSSLHVVPRKPTSSATLVLLFIPWVAFISVIIEISILVTRDPSSVKRSPGLVYCHLDTTIQVTSNVALGAIAGVILVPLEIWIAILLRKSRTKCQEFEDVNPQSKQLSLLIRSAVFTAMVLIGVALNITACWLNNQRIVIWSIFLPTAPILLAISFGTQRDIMTVWAFWKKSPTLSNPPVDNTRRVQSQPTDLTSPSESPC</sequence>
<evidence type="ECO:0008006" key="5">
    <source>
        <dbReference type="Google" id="ProtNLM"/>
    </source>
</evidence>
<dbReference type="AlphaFoldDB" id="A0A5C3MH04"/>
<dbReference type="STRING" id="68775.A0A5C3MH04"/>
<dbReference type="Proteomes" id="UP000308652">
    <property type="component" value="Unassembled WGS sequence"/>
</dbReference>
<dbReference type="OrthoDB" id="2896404at2759"/>
<protein>
    <recommendedName>
        <fullName evidence="5">G-protein coupled receptors family 1 profile domain-containing protein</fullName>
    </recommendedName>
</protein>
<keyword evidence="2" id="KW-0812">Transmembrane</keyword>
<evidence type="ECO:0000256" key="1">
    <source>
        <dbReference type="SAM" id="MobiDB-lite"/>
    </source>
</evidence>
<dbReference type="EMBL" id="ML213597">
    <property type="protein sequence ID" value="TFK40431.1"/>
    <property type="molecule type" value="Genomic_DNA"/>
</dbReference>
<feature type="transmembrane region" description="Helical" evidence="2">
    <location>
        <begin position="247"/>
        <end position="265"/>
    </location>
</feature>
<keyword evidence="2" id="KW-0472">Membrane</keyword>
<keyword evidence="4" id="KW-1185">Reference proteome</keyword>
<feature type="transmembrane region" description="Helical" evidence="2">
    <location>
        <begin position="50"/>
        <end position="71"/>
    </location>
</feature>
<feature type="transmembrane region" description="Helical" evidence="2">
    <location>
        <begin position="175"/>
        <end position="196"/>
    </location>
</feature>
<feature type="region of interest" description="Disordered" evidence="1">
    <location>
        <begin position="286"/>
        <end position="310"/>
    </location>
</feature>
<name>A0A5C3MH04_9AGAR</name>
<proteinExistence type="predicted"/>
<feature type="transmembrane region" description="Helical" evidence="2">
    <location>
        <begin position="77"/>
        <end position="104"/>
    </location>
</feature>
<accession>A0A5C3MH04</accession>
<evidence type="ECO:0000313" key="4">
    <source>
        <dbReference type="Proteomes" id="UP000308652"/>
    </source>
</evidence>